<feature type="region of interest" description="Disordered" evidence="1">
    <location>
        <begin position="228"/>
        <end position="258"/>
    </location>
</feature>
<proteinExistence type="predicted"/>
<evidence type="ECO:0000313" key="3">
    <source>
        <dbReference type="Proteomes" id="UP000274922"/>
    </source>
</evidence>
<evidence type="ECO:0000256" key="1">
    <source>
        <dbReference type="SAM" id="MobiDB-lite"/>
    </source>
</evidence>
<gene>
    <name evidence="2" type="ORF">CXG81DRAFT_26121</name>
</gene>
<name>A0A4P9X7J3_9FUNG</name>
<feature type="region of interest" description="Disordered" evidence="1">
    <location>
        <begin position="151"/>
        <end position="182"/>
    </location>
</feature>
<protein>
    <submittedName>
        <fullName evidence="2">Uncharacterized protein</fullName>
    </submittedName>
</protein>
<reference evidence="3" key="1">
    <citation type="journal article" date="2018" name="Nat. Microbiol.">
        <title>Leveraging single-cell genomics to expand the fungal tree of life.</title>
        <authorList>
            <person name="Ahrendt S.R."/>
            <person name="Quandt C.A."/>
            <person name="Ciobanu D."/>
            <person name="Clum A."/>
            <person name="Salamov A."/>
            <person name="Andreopoulos B."/>
            <person name="Cheng J.F."/>
            <person name="Woyke T."/>
            <person name="Pelin A."/>
            <person name="Henrissat B."/>
            <person name="Reynolds N.K."/>
            <person name="Benny G.L."/>
            <person name="Smith M.E."/>
            <person name="James T.Y."/>
            <person name="Grigoriev I.V."/>
        </authorList>
    </citation>
    <scope>NUCLEOTIDE SEQUENCE [LARGE SCALE GENOMIC DNA]</scope>
    <source>
        <strain evidence="3">ATCC 52028</strain>
    </source>
</reference>
<dbReference type="EMBL" id="ML014181">
    <property type="protein sequence ID" value="RKP01203.1"/>
    <property type="molecule type" value="Genomic_DNA"/>
</dbReference>
<accession>A0A4P9X7J3</accession>
<evidence type="ECO:0000313" key="2">
    <source>
        <dbReference type="EMBL" id="RKP01203.1"/>
    </source>
</evidence>
<dbReference type="AlphaFoldDB" id="A0A4P9X7J3"/>
<organism evidence="2 3">
    <name type="scientific">Caulochytrium protostelioides</name>
    <dbReference type="NCBI Taxonomy" id="1555241"/>
    <lineage>
        <taxon>Eukaryota</taxon>
        <taxon>Fungi</taxon>
        <taxon>Fungi incertae sedis</taxon>
        <taxon>Chytridiomycota</taxon>
        <taxon>Chytridiomycota incertae sedis</taxon>
        <taxon>Chytridiomycetes</taxon>
        <taxon>Caulochytriales</taxon>
        <taxon>Caulochytriaceae</taxon>
        <taxon>Caulochytrium</taxon>
    </lineage>
</organism>
<keyword evidence="3" id="KW-1185">Reference proteome</keyword>
<dbReference type="Proteomes" id="UP000274922">
    <property type="component" value="Unassembled WGS sequence"/>
</dbReference>
<feature type="compositionally biased region" description="Acidic residues" evidence="1">
    <location>
        <begin position="151"/>
        <end position="164"/>
    </location>
</feature>
<sequence>MPSAADEDEALAAFYAELDDAGPAATDAAAAAAAAADGGEAVRDSALDGAVPVAAGAIPVAATPAMAAAIPAMGAAITSMTPASPDIASSPPPGAAAVIMEAPRLRLPPPTAATAVTPLGDAVTAATTTTAGAGAAVATVTTHAEADVDADADAASDQDEDAEPPSETLTMDSARAPRRSGGATWAAQVRAVAQQAAERDRSLELDGLALQVRLARLKDRHEAVRRKRARDVRDVPDPRPAQRPMLASHNALFETDPW</sequence>